<organism evidence="2 3">
    <name type="scientific">Parasitella parasitica</name>
    <dbReference type="NCBI Taxonomy" id="35722"/>
    <lineage>
        <taxon>Eukaryota</taxon>
        <taxon>Fungi</taxon>
        <taxon>Fungi incertae sedis</taxon>
        <taxon>Mucoromycota</taxon>
        <taxon>Mucoromycotina</taxon>
        <taxon>Mucoromycetes</taxon>
        <taxon>Mucorales</taxon>
        <taxon>Mucorineae</taxon>
        <taxon>Mucoraceae</taxon>
        <taxon>Parasitella</taxon>
    </lineage>
</organism>
<protein>
    <submittedName>
        <fullName evidence="2">Uncharacterized protein</fullName>
    </submittedName>
</protein>
<feature type="region of interest" description="Disordered" evidence="1">
    <location>
        <begin position="147"/>
        <end position="181"/>
    </location>
</feature>
<evidence type="ECO:0000313" key="3">
    <source>
        <dbReference type="Proteomes" id="UP000054107"/>
    </source>
</evidence>
<keyword evidence="3" id="KW-1185">Reference proteome</keyword>
<gene>
    <name evidence="2" type="primary">PARPA_06398.1 scaffold 22511</name>
</gene>
<proteinExistence type="predicted"/>
<dbReference type="EMBL" id="LN727963">
    <property type="protein sequence ID" value="CEP12434.1"/>
    <property type="molecule type" value="Genomic_DNA"/>
</dbReference>
<name>A0A0B7NBU0_9FUNG</name>
<feature type="compositionally biased region" description="Low complexity" evidence="1">
    <location>
        <begin position="149"/>
        <end position="169"/>
    </location>
</feature>
<reference evidence="2 3" key="1">
    <citation type="submission" date="2014-09" db="EMBL/GenBank/DDBJ databases">
        <authorList>
            <person name="Ellenberger Sabrina"/>
        </authorList>
    </citation>
    <scope>NUCLEOTIDE SEQUENCE [LARGE SCALE GENOMIC DNA]</scope>
    <source>
        <strain evidence="2 3">CBS 412.66</strain>
    </source>
</reference>
<accession>A0A0B7NBU0</accession>
<evidence type="ECO:0000313" key="2">
    <source>
        <dbReference type="EMBL" id="CEP12434.1"/>
    </source>
</evidence>
<dbReference type="OrthoDB" id="2427805at2759"/>
<dbReference type="Proteomes" id="UP000054107">
    <property type="component" value="Unassembled WGS sequence"/>
</dbReference>
<sequence>MPLEFGGSEAKPTIEEDFGSKFLQEGFLKLPPYVLKDKLDVLLEKTGYDGCSSLLRTVGFIHSGLSCTMVELDRPTAYVSPPVSRGNTIEISNSVSNFGSTVLPATMLSSSICCQIIKDVLDTVLSNKKQNQNDTSWVNSCLERPPLPSISSSSSSSSSLSPSSLSLPSTKMSYKRQKRQS</sequence>
<evidence type="ECO:0000256" key="1">
    <source>
        <dbReference type="SAM" id="MobiDB-lite"/>
    </source>
</evidence>
<dbReference type="AlphaFoldDB" id="A0A0B7NBU0"/>